<sequence>MKDFKEKAKQIFETEVMPQIAKAKLKTFHITYFISRGDLNANDETLLGGVTVKAVNVKEAIDEFEKLEINEINEIKYIVEL</sequence>
<gene>
    <name evidence="1" type="ORF">UFOVP425_4</name>
</gene>
<evidence type="ECO:0000313" key="1">
    <source>
        <dbReference type="EMBL" id="CAB4142002.1"/>
    </source>
</evidence>
<protein>
    <submittedName>
        <fullName evidence="1">Uncharacterized protein</fullName>
    </submittedName>
</protein>
<reference evidence="1" key="1">
    <citation type="submission" date="2020-04" db="EMBL/GenBank/DDBJ databases">
        <authorList>
            <person name="Chiriac C."/>
            <person name="Salcher M."/>
            <person name="Ghai R."/>
            <person name="Kavagutti S V."/>
        </authorList>
    </citation>
    <scope>NUCLEOTIDE SEQUENCE</scope>
</reference>
<proteinExistence type="predicted"/>
<organism evidence="1">
    <name type="scientific">uncultured Caudovirales phage</name>
    <dbReference type="NCBI Taxonomy" id="2100421"/>
    <lineage>
        <taxon>Viruses</taxon>
        <taxon>Duplodnaviria</taxon>
        <taxon>Heunggongvirae</taxon>
        <taxon>Uroviricota</taxon>
        <taxon>Caudoviricetes</taxon>
        <taxon>Peduoviridae</taxon>
        <taxon>Maltschvirus</taxon>
        <taxon>Maltschvirus maltsch</taxon>
    </lineage>
</organism>
<dbReference type="EMBL" id="LR796399">
    <property type="protein sequence ID" value="CAB4142002.1"/>
    <property type="molecule type" value="Genomic_DNA"/>
</dbReference>
<accession>A0A6J5M7C7</accession>
<name>A0A6J5M7C7_9CAUD</name>